<feature type="compositionally biased region" description="Basic and acidic residues" evidence="6">
    <location>
        <begin position="129"/>
        <end position="152"/>
    </location>
</feature>
<comment type="similarity">
    <text evidence="1 4">Belongs to the bacterial solute-binding protein 9 family.</text>
</comment>
<evidence type="ECO:0000256" key="2">
    <source>
        <dbReference type="ARBA" id="ARBA00022448"/>
    </source>
</evidence>
<accession>A0A938XWE5</accession>
<dbReference type="InterPro" id="IPR006128">
    <property type="entry name" value="Lipoprotein_PsaA-like"/>
</dbReference>
<dbReference type="Proteomes" id="UP000774000">
    <property type="component" value="Unassembled WGS sequence"/>
</dbReference>
<keyword evidence="3" id="KW-0732">Signal</keyword>
<dbReference type="InterPro" id="IPR050492">
    <property type="entry name" value="Bact_metal-bind_prot9"/>
</dbReference>
<dbReference type="GO" id="GO:0030001">
    <property type="term" value="P:metal ion transport"/>
    <property type="evidence" value="ECO:0007669"/>
    <property type="project" value="InterPro"/>
</dbReference>
<evidence type="ECO:0000256" key="3">
    <source>
        <dbReference type="ARBA" id="ARBA00022729"/>
    </source>
</evidence>
<dbReference type="PANTHER" id="PTHR42953">
    <property type="entry name" value="HIGH-AFFINITY ZINC UPTAKE SYSTEM PROTEIN ZNUA-RELATED"/>
    <property type="match status" value="1"/>
</dbReference>
<dbReference type="GO" id="GO:0007155">
    <property type="term" value="P:cell adhesion"/>
    <property type="evidence" value="ECO:0007669"/>
    <property type="project" value="InterPro"/>
</dbReference>
<dbReference type="InterPro" id="IPR006127">
    <property type="entry name" value="ZnuA-like"/>
</dbReference>
<sequence>MNDKLKLIVFGLLIVLLLSGCQGAPSKDEGVTVYTSIYPLYETANKVAGDNITVKLVVPNGAELHSYRPTPKQIAKLERSALFFYNGVGLEPWASDVKENLTDSKSKMINISRYVNLIDYNKNNIAHSSNEHESNADSHNHDHKHQGQHDPHLWLNPLNMKRIAQKMKVEFSELDPENQKDYQKNYEEFAKKINKLDQKYQSILNNKTQDHILVSHSAFGYLGHRYGFEQLSVTGVAPHEEPSPGVLARLTTYAREHNLEYIFMETLASPKTVNVLAEEANLQVLELNPVAGLTKEEKESGEDYFTLMYQNLENLKKALVEENE</sequence>
<dbReference type="PRINTS" id="PR00690">
    <property type="entry name" value="ADHESNFAMILY"/>
</dbReference>
<dbReference type="SUPFAM" id="SSF53807">
    <property type="entry name" value="Helical backbone' metal receptor"/>
    <property type="match status" value="1"/>
</dbReference>
<dbReference type="RefSeq" id="WP_239550958.1">
    <property type="nucleotide sequence ID" value="NZ_JAFBDQ010000005.1"/>
</dbReference>
<evidence type="ECO:0000313" key="8">
    <source>
        <dbReference type="Proteomes" id="UP000774000"/>
    </source>
</evidence>
<dbReference type="PRINTS" id="PR00691">
    <property type="entry name" value="ADHESINB"/>
</dbReference>
<dbReference type="EMBL" id="JAFBDQ010000005">
    <property type="protein sequence ID" value="MBM7556515.1"/>
    <property type="molecule type" value="Genomic_DNA"/>
</dbReference>
<feature type="coiled-coil region" evidence="5">
    <location>
        <begin position="179"/>
        <end position="206"/>
    </location>
</feature>
<comment type="caution">
    <text evidence="7">The sequence shown here is derived from an EMBL/GenBank/DDBJ whole genome shotgun (WGS) entry which is preliminary data.</text>
</comment>
<dbReference type="PROSITE" id="PS51257">
    <property type="entry name" value="PROKAR_LIPOPROTEIN"/>
    <property type="match status" value="1"/>
</dbReference>
<dbReference type="AlphaFoldDB" id="A0A938XWE5"/>
<proteinExistence type="inferred from homology"/>
<evidence type="ECO:0000256" key="6">
    <source>
        <dbReference type="SAM" id="MobiDB-lite"/>
    </source>
</evidence>
<evidence type="ECO:0000256" key="5">
    <source>
        <dbReference type="SAM" id="Coils"/>
    </source>
</evidence>
<keyword evidence="2 4" id="KW-0813">Transport</keyword>
<dbReference type="GO" id="GO:0046872">
    <property type="term" value="F:metal ion binding"/>
    <property type="evidence" value="ECO:0007669"/>
    <property type="project" value="InterPro"/>
</dbReference>
<dbReference type="InterPro" id="IPR006129">
    <property type="entry name" value="AdhesinB"/>
</dbReference>
<keyword evidence="8" id="KW-1185">Reference proteome</keyword>
<evidence type="ECO:0000256" key="4">
    <source>
        <dbReference type="RuleBase" id="RU003512"/>
    </source>
</evidence>
<gene>
    <name evidence="7" type="ORF">JOC47_001358</name>
</gene>
<protein>
    <submittedName>
        <fullName evidence="7">Zinc transport system substrate-binding protein</fullName>
    </submittedName>
</protein>
<keyword evidence="5" id="KW-0175">Coiled coil</keyword>
<organism evidence="7 8">
    <name type="scientific">Halanaerobacter jeridensis</name>
    <dbReference type="NCBI Taxonomy" id="706427"/>
    <lineage>
        <taxon>Bacteria</taxon>
        <taxon>Bacillati</taxon>
        <taxon>Bacillota</taxon>
        <taxon>Clostridia</taxon>
        <taxon>Halanaerobiales</taxon>
        <taxon>Halobacteroidaceae</taxon>
        <taxon>Halanaerobacter</taxon>
    </lineage>
</organism>
<evidence type="ECO:0000313" key="7">
    <source>
        <dbReference type="EMBL" id="MBM7556515.1"/>
    </source>
</evidence>
<dbReference type="Pfam" id="PF01297">
    <property type="entry name" value="ZnuA"/>
    <property type="match status" value="1"/>
</dbReference>
<reference evidence="7" key="1">
    <citation type="submission" date="2021-01" db="EMBL/GenBank/DDBJ databases">
        <title>Genomic Encyclopedia of Type Strains, Phase IV (KMG-IV): sequencing the most valuable type-strain genomes for metagenomic binning, comparative biology and taxonomic classification.</title>
        <authorList>
            <person name="Goeker M."/>
        </authorList>
    </citation>
    <scope>NUCLEOTIDE SEQUENCE</scope>
    <source>
        <strain evidence="7">DSM 23230</strain>
    </source>
</reference>
<evidence type="ECO:0000256" key="1">
    <source>
        <dbReference type="ARBA" id="ARBA00011028"/>
    </source>
</evidence>
<dbReference type="PANTHER" id="PTHR42953:SF3">
    <property type="entry name" value="HIGH-AFFINITY ZINC UPTAKE SYSTEM PROTEIN ZNUA"/>
    <property type="match status" value="1"/>
</dbReference>
<dbReference type="Gene3D" id="3.40.50.1980">
    <property type="entry name" value="Nitrogenase molybdenum iron protein domain"/>
    <property type="match status" value="2"/>
</dbReference>
<feature type="region of interest" description="Disordered" evidence="6">
    <location>
        <begin position="127"/>
        <end position="152"/>
    </location>
</feature>
<name>A0A938XWE5_9FIRM</name>